<dbReference type="SUPFAM" id="SSF56219">
    <property type="entry name" value="DNase I-like"/>
    <property type="match status" value="1"/>
</dbReference>
<organism evidence="2 3">
    <name type="scientific">Paspalum notatum var. saurae</name>
    <dbReference type="NCBI Taxonomy" id="547442"/>
    <lineage>
        <taxon>Eukaryota</taxon>
        <taxon>Viridiplantae</taxon>
        <taxon>Streptophyta</taxon>
        <taxon>Embryophyta</taxon>
        <taxon>Tracheophyta</taxon>
        <taxon>Spermatophyta</taxon>
        <taxon>Magnoliopsida</taxon>
        <taxon>Liliopsida</taxon>
        <taxon>Poales</taxon>
        <taxon>Poaceae</taxon>
        <taxon>PACMAD clade</taxon>
        <taxon>Panicoideae</taxon>
        <taxon>Andropogonodae</taxon>
        <taxon>Paspaleae</taxon>
        <taxon>Paspalinae</taxon>
        <taxon>Paspalum</taxon>
    </lineage>
</organism>
<protein>
    <recommendedName>
        <fullName evidence="1">Reverse transcriptase domain-containing protein</fullName>
    </recommendedName>
</protein>
<dbReference type="InterPro" id="IPR043502">
    <property type="entry name" value="DNA/RNA_pol_sf"/>
</dbReference>
<dbReference type="InterPro" id="IPR000477">
    <property type="entry name" value="RT_dom"/>
</dbReference>
<dbReference type="Gene3D" id="3.60.10.10">
    <property type="entry name" value="Endonuclease/exonuclease/phosphatase"/>
    <property type="match status" value="1"/>
</dbReference>
<feature type="domain" description="Reverse transcriptase" evidence="1">
    <location>
        <begin position="239"/>
        <end position="504"/>
    </location>
</feature>
<name>A0AAQ3TT08_PASNO</name>
<dbReference type="Pfam" id="PF00078">
    <property type="entry name" value="RVT_1"/>
    <property type="match status" value="1"/>
</dbReference>
<evidence type="ECO:0000313" key="3">
    <source>
        <dbReference type="Proteomes" id="UP001341281"/>
    </source>
</evidence>
<dbReference type="EMBL" id="CP144749">
    <property type="protein sequence ID" value="WVZ77844.1"/>
    <property type="molecule type" value="Genomic_DNA"/>
</dbReference>
<evidence type="ECO:0000313" key="2">
    <source>
        <dbReference type="EMBL" id="WVZ77844.1"/>
    </source>
</evidence>
<dbReference type="InterPro" id="IPR026960">
    <property type="entry name" value="RVT-Znf"/>
</dbReference>
<sequence>MGWEKEGGIPRPQSCMDRFREALEDCELTDLGFSGDPFTWRNHSREAGSYIKERLDRAVADEAWRERFPDVHVKNGDPRHSDHRPVIVEMEFEGNGRVNKGEKPFRFEAGWVEEEDCEAIVSNAWGACVDVRRGSVQEAVGEVAAQLGEWNKNFLGDLEKRIKKARKELEIYEVVNQVPRKVDSHMNEQLTAAYTDAEIKKALDSMGDLKAPGTDGMPALFYKKYWHIVGEAVTCEVNKLLMGGEMPIKWNDTVVVLIPKVHNPERLKDLRPISLCNVVYKIASKVISNRLKVILPDIISLNQSAFVPGRLITDNVLLAYEMTHFMQQRRGGDSWAAVKVDMSKAYDRVEWPFLKRMLIQLGFQEDWVEVVMRFVSTVSYRIKVNGQLTEELLPHRGLRQGDPLSPYLFLICAEAFSSLLNEAEARGDLSGVRVCNGAPSINHLLFADDSLLLLKTDDRSAQCLQNILSLYEECSGQTINKEKSSILFSKNTRAKDREWFKASLGILSEARNEKYLGLPVYMGRSRKKTFAYLKDRVWQRIQGWKEKLLSKAGKEVLIKSVAQAIPAYAMSCFDLTKGLCDEISAMICRYWWSAQDNENKIHWIRWEELCTHKKGGGLGYRDLHLFNLAMLARQGWRLLVNPDSLCAQVLKAKYFPDGDLLRAAEKPGISYSWRSVLRGVQALKDGLIWRIGDGSHVQIWTDPWIPNSITRRPVTPRGHTVISKVSDLIDPGTGNWDRDLVQDIFWEVDAKHILSIPLSRNTEDLLAWHFDEKGLFSVKSAYHVLHDKERRNQGRQEGGTSRAGGGGSCSDWKKIWSLNCQPKIKQFVWRLAKNSLPWRRSIVRRGMQIDTRCPMCWRFDEDGGHCFLKCKWVKHCWRDMNLEGVRLRLTEAGNAAQMMQLILSLDEEEKMKTISLLYAWWAARNKANVGEQKDTTNEIVYRANMMLTDGSGRCSKGQVRSPNRRQNWSCPPDGILKLNCDAGFLQNEKSGSWGFVVRDSDGHGVLAGMGRLHNVPDVLCAEGYACLNALQAAREYGVSSLQLELDSLLLEKCLKTGEYDRSQGGGLFHEIRELIRLYFNSVEIVHVPRSCNRCVHELAKLGMRWDPDHSRVWSDPLPEPVNSLAFGDLTDCTDE</sequence>
<dbReference type="Proteomes" id="UP001341281">
    <property type="component" value="Chromosome 05"/>
</dbReference>
<dbReference type="CDD" id="cd06222">
    <property type="entry name" value="RNase_H_like"/>
    <property type="match status" value="1"/>
</dbReference>
<dbReference type="AlphaFoldDB" id="A0AAQ3TT08"/>
<dbReference type="GO" id="GO:0003676">
    <property type="term" value="F:nucleic acid binding"/>
    <property type="evidence" value="ECO:0007669"/>
    <property type="project" value="InterPro"/>
</dbReference>
<dbReference type="SUPFAM" id="SSF56672">
    <property type="entry name" value="DNA/RNA polymerases"/>
    <property type="match status" value="1"/>
</dbReference>
<dbReference type="InterPro" id="IPR036397">
    <property type="entry name" value="RNaseH_sf"/>
</dbReference>
<dbReference type="Gene3D" id="3.30.420.10">
    <property type="entry name" value="Ribonuclease H-like superfamily/Ribonuclease H"/>
    <property type="match status" value="1"/>
</dbReference>
<dbReference type="InterPro" id="IPR036691">
    <property type="entry name" value="Endo/exonu/phosph_ase_sf"/>
</dbReference>
<dbReference type="PROSITE" id="PS50878">
    <property type="entry name" value="RT_POL"/>
    <property type="match status" value="1"/>
</dbReference>
<reference evidence="2 3" key="1">
    <citation type="submission" date="2024-02" db="EMBL/GenBank/DDBJ databases">
        <title>High-quality chromosome-scale genome assembly of Pensacola bahiagrass (Paspalum notatum Flugge var. saurae).</title>
        <authorList>
            <person name="Vega J.M."/>
            <person name="Podio M."/>
            <person name="Orjuela J."/>
            <person name="Siena L.A."/>
            <person name="Pessino S.C."/>
            <person name="Combes M.C."/>
            <person name="Mariac C."/>
            <person name="Albertini E."/>
            <person name="Pupilli F."/>
            <person name="Ortiz J.P.A."/>
            <person name="Leblanc O."/>
        </authorList>
    </citation>
    <scope>NUCLEOTIDE SEQUENCE [LARGE SCALE GENOMIC DNA]</scope>
    <source>
        <strain evidence="2">R1</strain>
        <tissue evidence="2">Leaf</tissue>
    </source>
</reference>
<keyword evidence="3" id="KW-1185">Reference proteome</keyword>
<dbReference type="Pfam" id="PF13966">
    <property type="entry name" value="zf-RVT"/>
    <property type="match status" value="1"/>
</dbReference>
<dbReference type="GO" id="GO:0004523">
    <property type="term" value="F:RNA-DNA hybrid ribonuclease activity"/>
    <property type="evidence" value="ECO:0007669"/>
    <property type="project" value="InterPro"/>
</dbReference>
<dbReference type="SUPFAM" id="SSF53098">
    <property type="entry name" value="Ribonuclease H-like"/>
    <property type="match status" value="1"/>
</dbReference>
<dbReference type="PANTHER" id="PTHR33116:SF86">
    <property type="entry name" value="REVERSE TRANSCRIPTASE DOMAIN-CONTAINING PROTEIN"/>
    <property type="match status" value="1"/>
</dbReference>
<dbReference type="CDD" id="cd01650">
    <property type="entry name" value="RT_nLTR_like"/>
    <property type="match status" value="1"/>
</dbReference>
<gene>
    <name evidence="2" type="ORF">U9M48_025659</name>
</gene>
<dbReference type="InterPro" id="IPR002156">
    <property type="entry name" value="RNaseH_domain"/>
</dbReference>
<dbReference type="Pfam" id="PF13456">
    <property type="entry name" value="RVT_3"/>
    <property type="match status" value="1"/>
</dbReference>
<dbReference type="PANTHER" id="PTHR33116">
    <property type="entry name" value="REVERSE TRANSCRIPTASE ZINC-BINDING DOMAIN-CONTAINING PROTEIN-RELATED-RELATED"/>
    <property type="match status" value="1"/>
</dbReference>
<proteinExistence type="predicted"/>
<accession>A0AAQ3TT08</accession>
<evidence type="ECO:0000259" key="1">
    <source>
        <dbReference type="PROSITE" id="PS50878"/>
    </source>
</evidence>
<dbReference type="InterPro" id="IPR044730">
    <property type="entry name" value="RNase_H-like_dom_plant"/>
</dbReference>
<dbReference type="InterPro" id="IPR012337">
    <property type="entry name" value="RNaseH-like_sf"/>
</dbReference>